<accession>A0ABW2HRI1</accession>
<evidence type="ECO:0008006" key="4">
    <source>
        <dbReference type="Google" id="ProtNLM"/>
    </source>
</evidence>
<organism evidence="2 3">
    <name type="scientific">Paractinoplanes rhizophilus</name>
    <dbReference type="NCBI Taxonomy" id="1416877"/>
    <lineage>
        <taxon>Bacteria</taxon>
        <taxon>Bacillati</taxon>
        <taxon>Actinomycetota</taxon>
        <taxon>Actinomycetes</taxon>
        <taxon>Micromonosporales</taxon>
        <taxon>Micromonosporaceae</taxon>
        <taxon>Paractinoplanes</taxon>
    </lineage>
</organism>
<dbReference type="InterPro" id="IPR012334">
    <property type="entry name" value="Pectin_lyas_fold"/>
</dbReference>
<proteinExistence type="predicted"/>
<dbReference type="EMBL" id="JBHTBJ010000011">
    <property type="protein sequence ID" value="MFC7275725.1"/>
    <property type="molecule type" value="Genomic_DNA"/>
</dbReference>
<dbReference type="Gene3D" id="2.160.20.10">
    <property type="entry name" value="Single-stranded right-handed beta-helix, Pectin lyase-like"/>
    <property type="match status" value="1"/>
</dbReference>
<feature type="compositionally biased region" description="Polar residues" evidence="1">
    <location>
        <begin position="22"/>
        <end position="36"/>
    </location>
</feature>
<name>A0ABW2HRI1_9ACTN</name>
<reference evidence="3" key="1">
    <citation type="journal article" date="2019" name="Int. J. Syst. Evol. Microbiol.">
        <title>The Global Catalogue of Microorganisms (GCM) 10K type strain sequencing project: providing services to taxonomists for standard genome sequencing and annotation.</title>
        <authorList>
            <consortium name="The Broad Institute Genomics Platform"/>
            <consortium name="The Broad Institute Genome Sequencing Center for Infectious Disease"/>
            <person name="Wu L."/>
            <person name="Ma J."/>
        </authorList>
    </citation>
    <scope>NUCLEOTIDE SEQUENCE [LARGE SCALE GENOMIC DNA]</scope>
    <source>
        <strain evidence="3">XZYJT-10</strain>
    </source>
</reference>
<dbReference type="InterPro" id="IPR011050">
    <property type="entry name" value="Pectin_lyase_fold/virulence"/>
</dbReference>
<comment type="caution">
    <text evidence="2">The sequence shown here is derived from an EMBL/GenBank/DDBJ whole genome shotgun (WGS) entry which is preliminary data.</text>
</comment>
<feature type="compositionally biased region" description="Low complexity" evidence="1">
    <location>
        <begin position="41"/>
        <end position="66"/>
    </location>
</feature>
<gene>
    <name evidence="2" type="ORF">ACFQS1_17185</name>
</gene>
<sequence length="336" mass="34805">MLALGLIGWVMSGDKETAASLEDSQATAGPQATASASGPYAPLSPSVSGSSAPSSPASANPSKTSPRPAKTEAAAAVSRARGSFPGAGNTGIPAGTKLKATSSSVLRIKKAGTVVNGVDIRADISVEADNVTIKNSRVITAGEWGIIQRENVKGLVVQDSEIRGNGKDRLQHAIFNLGGHITILRNDMSVVSDAISTSVGLIQDNYLHDPIYFDGDHTDMIQSNSGPGGGQQLVIRHNTVVNTLDQTAAIALFQDFGVQHDAIIENNLLAGGGYTLYGGAGTKGTSFNIKVTGNVFSREVHPKSGQYGPVAYWDKNGAGNVWQGNVWADTGQPVTP</sequence>
<evidence type="ECO:0000313" key="3">
    <source>
        <dbReference type="Proteomes" id="UP001596548"/>
    </source>
</evidence>
<keyword evidence="3" id="KW-1185">Reference proteome</keyword>
<dbReference type="SUPFAM" id="SSF51126">
    <property type="entry name" value="Pectin lyase-like"/>
    <property type="match status" value="1"/>
</dbReference>
<evidence type="ECO:0000313" key="2">
    <source>
        <dbReference type="EMBL" id="MFC7275725.1"/>
    </source>
</evidence>
<feature type="region of interest" description="Disordered" evidence="1">
    <location>
        <begin position="16"/>
        <end position="96"/>
    </location>
</feature>
<dbReference type="Proteomes" id="UP001596548">
    <property type="component" value="Unassembled WGS sequence"/>
</dbReference>
<protein>
    <recommendedName>
        <fullName evidence="4">Pectate lyase</fullName>
    </recommendedName>
</protein>
<dbReference type="RefSeq" id="WP_378969190.1">
    <property type="nucleotide sequence ID" value="NZ_JBHTBJ010000011.1"/>
</dbReference>
<evidence type="ECO:0000256" key="1">
    <source>
        <dbReference type="SAM" id="MobiDB-lite"/>
    </source>
</evidence>